<accession>A0ACB9M5T0</accession>
<name>A0ACB9M5T0_9MYRT</name>
<reference evidence="2" key="1">
    <citation type="journal article" date="2023" name="Front. Plant Sci.">
        <title>Chromosomal-level genome assembly of Melastoma candidum provides insights into trichome evolution.</title>
        <authorList>
            <person name="Zhong Y."/>
            <person name="Wu W."/>
            <person name="Sun C."/>
            <person name="Zou P."/>
            <person name="Liu Y."/>
            <person name="Dai S."/>
            <person name="Zhou R."/>
        </authorList>
    </citation>
    <scope>NUCLEOTIDE SEQUENCE [LARGE SCALE GENOMIC DNA]</scope>
</reference>
<sequence length="206" mass="22541">MADGCDKHDDEGGRGILCAVCTCVLVFGFLLVLTVLLVYAVLHPHKPRFILQDVTVYGFNVSIPNILTSSFQVTISSYNPNRRIGIYYDHLDLYLTYQDQQITLPTSLPPSYQGHKETVVWSPFVGGTEVPVAPFNSVPLGQDAPIGNLSVVVKIVGRVRWKVGTFTSGKYRLFVKCPAYLATKGGQATGGAGILMQYVVKCRANL</sequence>
<gene>
    <name evidence="1" type="ORF">MLD38_033128</name>
</gene>
<dbReference type="EMBL" id="CM042889">
    <property type="protein sequence ID" value="KAI4319542.1"/>
    <property type="molecule type" value="Genomic_DNA"/>
</dbReference>
<keyword evidence="2" id="KW-1185">Reference proteome</keyword>
<proteinExistence type="predicted"/>
<dbReference type="Proteomes" id="UP001057402">
    <property type="component" value="Chromosome 10"/>
</dbReference>
<evidence type="ECO:0000313" key="2">
    <source>
        <dbReference type="Proteomes" id="UP001057402"/>
    </source>
</evidence>
<evidence type="ECO:0000313" key="1">
    <source>
        <dbReference type="EMBL" id="KAI4319542.1"/>
    </source>
</evidence>
<comment type="caution">
    <text evidence="1">The sequence shown here is derived from an EMBL/GenBank/DDBJ whole genome shotgun (WGS) entry which is preliminary data.</text>
</comment>
<protein>
    <submittedName>
        <fullName evidence="1">Uncharacterized protein</fullName>
    </submittedName>
</protein>
<organism evidence="1 2">
    <name type="scientific">Melastoma candidum</name>
    <dbReference type="NCBI Taxonomy" id="119954"/>
    <lineage>
        <taxon>Eukaryota</taxon>
        <taxon>Viridiplantae</taxon>
        <taxon>Streptophyta</taxon>
        <taxon>Embryophyta</taxon>
        <taxon>Tracheophyta</taxon>
        <taxon>Spermatophyta</taxon>
        <taxon>Magnoliopsida</taxon>
        <taxon>eudicotyledons</taxon>
        <taxon>Gunneridae</taxon>
        <taxon>Pentapetalae</taxon>
        <taxon>rosids</taxon>
        <taxon>malvids</taxon>
        <taxon>Myrtales</taxon>
        <taxon>Melastomataceae</taxon>
        <taxon>Melastomatoideae</taxon>
        <taxon>Melastomateae</taxon>
        <taxon>Melastoma</taxon>
    </lineage>
</organism>